<dbReference type="GO" id="GO:0033178">
    <property type="term" value="C:proton-transporting two-sector ATPase complex, catalytic domain"/>
    <property type="evidence" value="ECO:0007669"/>
    <property type="project" value="InterPro"/>
</dbReference>
<evidence type="ECO:0000256" key="2">
    <source>
        <dbReference type="ARBA" id="ARBA00022448"/>
    </source>
</evidence>
<dbReference type="Gene3D" id="1.20.5.620">
    <property type="entry name" value="F1F0 ATP synthase subunit B, membrane domain"/>
    <property type="match status" value="1"/>
</dbReference>
<evidence type="ECO:0000313" key="5">
    <source>
        <dbReference type="EMBL" id="OQB75159.1"/>
    </source>
</evidence>
<dbReference type="InterPro" id="IPR038495">
    <property type="entry name" value="ATPase_E_C"/>
</dbReference>
<dbReference type="Gene3D" id="3.30.2320.30">
    <property type="entry name" value="ATP synthase, E subunit, C-terminal"/>
    <property type="match status" value="1"/>
</dbReference>
<proteinExistence type="inferred from homology"/>
<keyword evidence="4" id="KW-0175">Coiled coil</keyword>
<dbReference type="GO" id="GO:0046961">
    <property type="term" value="F:proton-transporting ATPase activity, rotational mechanism"/>
    <property type="evidence" value="ECO:0007669"/>
    <property type="project" value="InterPro"/>
</dbReference>
<keyword evidence="2" id="KW-0813">Transport</keyword>
<comment type="caution">
    <text evidence="5">The sequence shown here is derived from an EMBL/GenBank/DDBJ whole genome shotgun (WGS) entry which is preliminary data.</text>
</comment>
<evidence type="ECO:0000256" key="4">
    <source>
        <dbReference type="SAM" id="Coils"/>
    </source>
</evidence>
<evidence type="ECO:0000256" key="3">
    <source>
        <dbReference type="ARBA" id="ARBA00023065"/>
    </source>
</evidence>
<dbReference type="AlphaFoldDB" id="A0A1V6CE01"/>
<gene>
    <name evidence="5" type="ORF">BWX89_00101</name>
</gene>
<reference evidence="5" key="1">
    <citation type="submission" date="2017-02" db="EMBL/GenBank/DDBJ databases">
        <title>Delving into the versatile metabolic prowess of the omnipresent phylum Bacteroidetes.</title>
        <authorList>
            <person name="Nobu M.K."/>
            <person name="Mei R."/>
            <person name="Narihiro T."/>
            <person name="Kuroda K."/>
            <person name="Liu W.-T."/>
        </authorList>
    </citation>
    <scope>NUCLEOTIDE SEQUENCE</scope>
    <source>
        <strain evidence="5">ADurb.Bin131</strain>
    </source>
</reference>
<dbReference type="EMBL" id="MWDQ01000022">
    <property type="protein sequence ID" value="OQB75159.1"/>
    <property type="molecule type" value="Genomic_DNA"/>
</dbReference>
<keyword evidence="3" id="KW-0406">Ion transport</keyword>
<comment type="similarity">
    <text evidence="1">Belongs to the V-ATPase E subunit family.</text>
</comment>
<dbReference type="InterPro" id="IPR002842">
    <property type="entry name" value="ATPase_V1_Esu"/>
</dbReference>
<dbReference type="SUPFAM" id="SSF160527">
    <property type="entry name" value="V-type ATPase subunit E-like"/>
    <property type="match status" value="1"/>
</dbReference>
<sequence length="213" mass="24693">MNMKTDENTNSGLIDEIERQTRDRVDAIKNQAKTQAEQIILEAKKQAEEIIKTEKEKIQRLLEVMKQNAEIALKLETRKMYLELKKKFADSVIEKVRQSASSLRDDPKEYRTFLKKAVIEGIIVVDSTQIIVKFSPKDKIFFDDEMKKEIEETFKKESKKNVSVSFVEGDFQDVGVIVCSADGFIVYENTFSARLKRMYETIYSELLSEEING</sequence>
<organism evidence="5">
    <name type="scientific">candidate division TA06 bacterium ADurb.Bin131</name>
    <dbReference type="NCBI Taxonomy" id="1852827"/>
    <lineage>
        <taxon>Bacteria</taxon>
        <taxon>Bacteria division TA06</taxon>
    </lineage>
</organism>
<name>A0A1V6CE01_UNCT6</name>
<protein>
    <submittedName>
        <fullName evidence="5">V-type ATP synthase subunit E</fullName>
    </submittedName>
</protein>
<dbReference type="Proteomes" id="UP000485562">
    <property type="component" value="Unassembled WGS sequence"/>
</dbReference>
<dbReference type="Pfam" id="PF01991">
    <property type="entry name" value="vATP-synt_E"/>
    <property type="match status" value="1"/>
</dbReference>
<feature type="coiled-coil region" evidence="4">
    <location>
        <begin position="29"/>
        <end position="64"/>
    </location>
</feature>
<accession>A0A1V6CE01</accession>
<evidence type="ECO:0000256" key="1">
    <source>
        <dbReference type="ARBA" id="ARBA00005901"/>
    </source>
</evidence>